<evidence type="ECO:0000313" key="1">
    <source>
        <dbReference type="EMBL" id="RPD36762.1"/>
    </source>
</evidence>
<proteinExistence type="predicted"/>
<name>A0A3R7P7R6_9HYPH</name>
<evidence type="ECO:0000313" key="2">
    <source>
        <dbReference type="Proteomes" id="UP000236895"/>
    </source>
</evidence>
<sequence>MVKNLADKLHDYFPSKYITPNHFWHAINLSGHVDYALQQDVLQGLQELGKAALKAKEVFPELKKLGFEDKDFENFRKVSSDLEMFVEDEFIELHLLDTFNSVDNDASCA</sequence>
<dbReference type="Proteomes" id="UP000236895">
    <property type="component" value="Unassembled WGS sequence"/>
</dbReference>
<accession>A0A3R7P7R6</accession>
<dbReference type="EMBL" id="PKRU02000035">
    <property type="protein sequence ID" value="RPD36762.1"/>
    <property type="molecule type" value="Genomic_DNA"/>
</dbReference>
<comment type="caution">
    <text evidence="1">The sequence shown here is derived from an EMBL/GenBank/DDBJ whole genome shotgun (WGS) entry which is preliminary data.</text>
</comment>
<reference evidence="1 2" key="1">
    <citation type="submission" date="2018-11" db="EMBL/GenBank/DDBJ databases">
        <title>Genome Analysis of Haplotype D of Candidatus Liberibacter Solanacearum.</title>
        <authorList>
            <person name="Katsir L."/>
            <person name="Ruan Z."/>
            <person name="Santos Garcia D."/>
            <person name="Piasezky A."/>
            <person name="Jiang J."/>
            <person name="Sela N."/>
            <person name="Freilich S."/>
            <person name="Bahar O."/>
        </authorList>
    </citation>
    <scope>NUCLEOTIDE SEQUENCE [LARGE SCALE GENOMIC DNA]</scope>
    <source>
        <strain evidence="2">haplotype D1</strain>
    </source>
</reference>
<organism evidence="1 2">
    <name type="scientific">Candidatus Liberibacter solanacearum</name>
    <dbReference type="NCBI Taxonomy" id="556287"/>
    <lineage>
        <taxon>Bacteria</taxon>
        <taxon>Pseudomonadati</taxon>
        <taxon>Pseudomonadota</taxon>
        <taxon>Alphaproteobacteria</taxon>
        <taxon>Hyphomicrobiales</taxon>
        <taxon>Rhizobiaceae</taxon>
        <taxon>Liberibacter</taxon>
    </lineage>
</organism>
<gene>
    <name evidence="1" type="ORF">C0030_006030</name>
</gene>
<dbReference type="AlphaFoldDB" id="A0A3R7P7R6"/>
<protein>
    <submittedName>
        <fullName evidence="1">Uncharacterized protein</fullName>
    </submittedName>
</protein>